<dbReference type="GO" id="GO:0004713">
    <property type="term" value="F:protein tyrosine kinase activity"/>
    <property type="evidence" value="ECO:0007669"/>
    <property type="project" value="TreeGrafter"/>
</dbReference>
<keyword evidence="1" id="KW-0472">Membrane</keyword>
<feature type="transmembrane region" description="Helical" evidence="1">
    <location>
        <begin position="39"/>
        <end position="60"/>
    </location>
</feature>
<dbReference type="AlphaFoldDB" id="A0A3D9Z1T1"/>
<dbReference type="InterPro" id="IPR050445">
    <property type="entry name" value="Bact_polysacc_biosynth/exp"/>
</dbReference>
<dbReference type="PANTHER" id="PTHR32309">
    <property type="entry name" value="TYROSINE-PROTEIN KINASE"/>
    <property type="match status" value="1"/>
</dbReference>
<dbReference type="EMBL" id="QUMO01000001">
    <property type="protein sequence ID" value="REF89097.1"/>
    <property type="molecule type" value="Genomic_DNA"/>
</dbReference>
<dbReference type="PANTHER" id="PTHR32309:SF13">
    <property type="entry name" value="FERRIC ENTEROBACTIN TRANSPORT PROTEIN FEPE"/>
    <property type="match status" value="1"/>
</dbReference>
<evidence type="ECO:0000256" key="1">
    <source>
        <dbReference type="SAM" id="Phobius"/>
    </source>
</evidence>
<accession>A0A3D9Z1T1</accession>
<keyword evidence="3" id="KW-1185">Reference proteome</keyword>
<organism evidence="2 3">
    <name type="scientific">Methylovirgula ligni</name>
    <dbReference type="NCBI Taxonomy" id="569860"/>
    <lineage>
        <taxon>Bacteria</taxon>
        <taxon>Pseudomonadati</taxon>
        <taxon>Pseudomonadota</taxon>
        <taxon>Alphaproteobacteria</taxon>
        <taxon>Hyphomicrobiales</taxon>
        <taxon>Beijerinckiaceae</taxon>
        <taxon>Methylovirgula</taxon>
    </lineage>
</organism>
<sequence>MASEEAIAQLAPQSFSPAPVSRYAELERSIRSRSRRKRLLILFILFAPVLATILYAFFIAKPMYTAEARFAVRGGMTSTASSSPPTSILSSGMSGGLIGGFVDGFAVHDFLSSRDAMHRLDAAINLRKYLTQPGLDPFERLPKDASDDQLFNAYTADVKVRFDMIEQIVVVDVQAFSAAGAVAISDGVLKITDQFVNNLNQRGVDEAVKTARMGLDQAERESLTAHTALAKWRNSTRNVDPTADTTMLITLIGQLESQLASAQANLAQIKAFHNPHHPQLEPAELLVASLKHSIDDARSRLGGAGPSEATHLATYDALKTTESFADSNVTLARQTYEQARLAALSQQRYLAIIAQPTIDETVTYPNVAILIAESLAASIALVFLGSIAFGLARGFMQF</sequence>
<reference evidence="2 3" key="1">
    <citation type="submission" date="2018-08" db="EMBL/GenBank/DDBJ databases">
        <title>Genomic Encyclopedia of Type Strains, Phase IV (KMG-IV): sequencing the most valuable type-strain genomes for metagenomic binning, comparative biology and taxonomic classification.</title>
        <authorList>
            <person name="Goeker M."/>
        </authorList>
    </citation>
    <scope>NUCLEOTIDE SEQUENCE [LARGE SCALE GENOMIC DNA]</scope>
    <source>
        <strain evidence="2 3">BW863</strain>
    </source>
</reference>
<dbReference type="OrthoDB" id="1523414at2"/>
<keyword evidence="1" id="KW-1133">Transmembrane helix</keyword>
<name>A0A3D9Z1T1_9HYPH</name>
<dbReference type="Proteomes" id="UP000256900">
    <property type="component" value="Unassembled WGS sequence"/>
</dbReference>
<evidence type="ECO:0000313" key="2">
    <source>
        <dbReference type="EMBL" id="REF89097.1"/>
    </source>
</evidence>
<dbReference type="RefSeq" id="WP_115834910.1">
    <property type="nucleotide sequence ID" value="NZ_CP025086.1"/>
</dbReference>
<dbReference type="GO" id="GO:0005886">
    <property type="term" value="C:plasma membrane"/>
    <property type="evidence" value="ECO:0007669"/>
    <property type="project" value="TreeGrafter"/>
</dbReference>
<keyword evidence="1" id="KW-0812">Transmembrane</keyword>
<gene>
    <name evidence="2" type="ORF">DES32_0311</name>
</gene>
<comment type="caution">
    <text evidence="2">The sequence shown here is derived from an EMBL/GenBank/DDBJ whole genome shotgun (WGS) entry which is preliminary data.</text>
</comment>
<feature type="transmembrane region" description="Helical" evidence="1">
    <location>
        <begin position="367"/>
        <end position="392"/>
    </location>
</feature>
<proteinExistence type="predicted"/>
<evidence type="ECO:0000313" key="3">
    <source>
        <dbReference type="Proteomes" id="UP000256900"/>
    </source>
</evidence>
<protein>
    <submittedName>
        <fullName evidence="2">Capsular polysaccharide transport system permease protein</fullName>
    </submittedName>
</protein>